<dbReference type="NCBIfam" id="TIGR01643">
    <property type="entry name" value="YD_repeat_2x"/>
    <property type="match status" value="9"/>
</dbReference>
<keyword evidence="5" id="KW-1185">Reference proteome</keyword>
<dbReference type="InterPro" id="IPR056823">
    <property type="entry name" value="TEN-like_YD-shell"/>
</dbReference>
<dbReference type="InterPro" id="IPR050708">
    <property type="entry name" value="T6SS_VgrG/RHS"/>
</dbReference>
<feature type="domain" description="Teneurin-like YD-shell" evidence="3">
    <location>
        <begin position="677"/>
        <end position="859"/>
    </location>
</feature>
<dbReference type="RefSeq" id="WP_185041438.1">
    <property type="nucleotide sequence ID" value="NZ_BAABFG010000005.1"/>
</dbReference>
<evidence type="ECO:0000259" key="2">
    <source>
        <dbReference type="Pfam" id="PF20148"/>
    </source>
</evidence>
<accession>A0A7W7GYX1</accession>
<feature type="domain" description="Teneurin-like YD-shell" evidence="3">
    <location>
        <begin position="1021"/>
        <end position="1119"/>
    </location>
</feature>
<evidence type="ECO:0000313" key="5">
    <source>
        <dbReference type="Proteomes" id="UP000546162"/>
    </source>
</evidence>
<organism evidence="4 5">
    <name type="scientific">Actinoplanes octamycinicus</name>
    <dbReference type="NCBI Taxonomy" id="135948"/>
    <lineage>
        <taxon>Bacteria</taxon>
        <taxon>Bacillati</taxon>
        <taxon>Actinomycetota</taxon>
        <taxon>Actinomycetes</taxon>
        <taxon>Micromonosporales</taxon>
        <taxon>Micromonosporaceae</taxon>
        <taxon>Actinoplanes</taxon>
    </lineage>
</organism>
<dbReference type="PANTHER" id="PTHR32305">
    <property type="match status" value="1"/>
</dbReference>
<dbReference type="Pfam" id="PF25023">
    <property type="entry name" value="TEN_YD-shell"/>
    <property type="match status" value="2"/>
</dbReference>
<protein>
    <submittedName>
        <fullName evidence="4">RHS repeat-associated protein</fullName>
    </submittedName>
</protein>
<comment type="caution">
    <text evidence="4">The sequence shown here is derived from an EMBL/GenBank/DDBJ whole genome shotgun (WGS) entry which is preliminary data.</text>
</comment>
<evidence type="ECO:0000259" key="3">
    <source>
        <dbReference type="Pfam" id="PF25023"/>
    </source>
</evidence>
<reference evidence="4 5" key="1">
    <citation type="submission" date="2020-08" db="EMBL/GenBank/DDBJ databases">
        <title>Sequencing the genomes of 1000 actinobacteria strains.</title>
        <authorList>
            <person name="Klenk H.-P."/>
        </authorList>
    </citation>
    <scope>NUCLEOTIDE SEQUENCE [LARGE SCALE GENOMIC DNA]</scope>
    <source>
        <strain evidence="4 5">DSM 45809</strain>
    </source>
</reference>
<dbReference type="Pfam" id="PF05593">
    <property type="entry name" value="RHS_repeat"/>
    <property type="match status" value="6"/>
</dbReference>
<keyword evidence="1" id="KW-0677">Repeat</keyword>
<dbReference type="EMBL" id="JACHNB010000001">
    <property type="protein sequence ID" value="MBB4740889.1"/>
    <property type="molecule type" value="Genomic_DNA"/>
</dbReference>
<dbReference type="SUPFAM" id="SSF50969">
    <property type="entry name" value="YVTN repeat-like/Quinoprotein amine dehydrogenase"/>
    <property type="match status" value="1"/>
</dbReference>
<name>A0A7W7GYX1_9ACTN</name>
<evidence type="ECO:0000313" key="4">
    <source>
        <dbReference type="EMBL" id="MBB4740889.1"/>
    </source>
</evidence>
<evidence type="ECO:0000256" key="1">
    <source>
        <dbReference type="ARBA" id="ARBA00022737"/>
    </source>
</evidence>
<gene>
    <name evidence="4" type="ORF">BJY16_004348</name>
</gene>
<dbReference type="SUPFAM" id="SSF69322">
    <property type="entry name" value="Tricorn protease domain 2"/>
    <property type="match status" value="1"/>
</dbReference>
<dbReference type="Pfam" id="PF20148">
    <property type="entry name" value="DUF6531"/>
    <property type="match status" value="1"/>
</dbReference>
<dbReference type="Proteomes" id="UP000546162">
    <property type="component" value="Unassembled WGS sequence"/>
</dbReference>
<dbReference type="NCBIfam" id="TIGR03696">
    <property type="entry name" value="Rhs_assc_core"/>
    <property type="match status" value="1"/>
</dbReference>
<sequence>MGTSSARPDDLDDFVRGSRAADDELRTHDTRVRSAYGEFSDGNKWGHFDASSLITAFGNYIVLNGIDADWVAAIAKAFRAAGGDGDISRLPDAAIAASLKAAGLTEGRTSLTFDAPVAYGFPPTSGFADDPVNTASGNFVHKVSDLPGFSRVYNSRSTVVGAFGPGWSSWADVRLRASSDGVAYTGPDGQAAFFGRQGAGYGRVVGINATVEPVDDGLELRWFDGRVWRFDATGRIRSADRLTFGYTDGRLTSVDDVPISWTGDRITAVGLVPFVYDGFLTDDGTYTYTVEDGRITAVTDADGVVHVRNTYDADGRVLTQVSRFGRESRYVYLPGHVTVVGETDVYVHDDRGRLLSVTDAHGHTLSRTYDEWGNPVTVTDRDGSVVTMRWDDRGRLLRRGAFDYTYDELGRLVAVTAGTGASFRYRYAGADRIPAEVVDGEGGVTRLDVRDGLVHRVTDPDGVTLDFGFDDSRRLLSATDALGHVARLERDDRGRVTAAISPLGRRTVYRYDDRGRLAERVGPGGATWRYEYSPGGRLLAVTDPGGARRTTEFGPHGETSAVIDVFGERTTMDYDDNGNLARVVLPGGAKWDFSHDALSRLTAATDPAGATWLREYDATGTLTATVDPAGVRRSAVLDRDGRIAAVNDGLTGSAFEYDALGRATAHLRPDGTGAHAEYDRCGRRTTVIGPDGGRSRIEYTPAGRVARTVSPAGRVTVFEYDAAGRPSSRTDGAGRRVDFRYDADGMLVAVVRGELQESYEYGPDGHLVAQTTADGSRFVLAHDAAGRITAVTDPTGGTRRFEFDAAGRMTAAIDPLGGRTTYQHHPRGWVTTVTDPLGAVTTFGYDEVGRLTERIDPLGRRTTTEYDPAGRMLARTDGSGRTLRWSYDPSGRIVTITAGDGATLTFRRDRLGRPVSAEEGGRRVDLGWDPAGRLISRSRGGLTVRHGYDRDGLPITLTRPDGSVVTYRYDEGGALAAAGEITLRRDALGRLIRADGGDTTMTWEYAGGLPASYVCEGPSGRRTAHLSHDAAGRVVDDGTRTYRYDAAGQLITAGDTEFRYDRAGRLVHDGASVYAYDTAGQLISRGGTVFEYDGAGRRTREGDRRYVWDGLGRLSAVDDLTLRHDPFGELAEVAGQAVFWEPGAAGMPCWLGDRPVTGPGTPWTVGATPLTPDWQGTPGDRDAWGAPAGTEPGIGYRGELEFAGLVWLRHRVYDPSARAFLSTDPLPPSAGTAVAGNPYHYAGNDPVGHADPLGLRPVSDADLRAYRDEMSSGFFEDAGEWVGENWEYIAAGAMVVGGIAVMATGVGGPIGAAMIGGALLSMGASTGIQKATTGEVDWGQVAVQGLIGAAGGGLGAGAGMLAGGARFAATSPFVRGAIAGGAESLLGGAATRGFNGENPFDPRGLATDLLLGGVTGGVGGKLGAAKAQADDLVTVYRFHTAADPRTLQSNLNLESAAVQASVRGALDTPAKIAARAEAHMRGATQRSPFVSLLLDTNAGANTTDDWLRKIITGHPKHLADVMHVRQAPDMSTFRIPRSQLIFPDASNALSRAETEVVYHGEDLVKHIVDTIPNPFMKP</sequence>
<dbReference type="InterPro" id="IPR031325">
    <property type="entry name" value="RHS_repeat"/>
</dbReference>
<dbReference type="InterPro" id="IPR022385">
    <property type="entry name" value="Rhs_assc_core"/>
</dbReference>
<proteinExistence type="predicted"/>
<dbReference type="PANTHER" id="PTHR32305:SF15">
    <property type="entry name" value="PROTEIN RHSA-RELATED"/>
    <property type="match status" value="1"/>
</dbReference>
<feature type="domain" description="DUF6531" evidence="2">
    <location>
        <begin position="130"/>
        <end position="193"/>
    </location>
</feature>
<dbReference type="Gene3D" id="2.180.10.10">
    <property type="entry name" value="RHS repeat-associated core"/>
    <property type="match status" value="4"/>
</dbReference>
<dbReference type="InterPro" id="IPR006530">
    <property type="entry name" value="YD"/>
</dbReference>
<dbReference type="InterPro" id="IPR011044">
    <property type="entry name" value="Quino_amine_DH_bsu"/>
</dbReference>
<dbReference type="InterPro" id="IPR045351">
    <property type="entry name" value="DUF6531"/>
</dbReference>